<evidence type="ECO:0000313" key="4">
    <source>
        <dbReference type="EMBL" id="CAH1796912.1"/>
    </source>
</evidence>
<keyword evidence="5" id="KW-1185">Reference proteome</keyword>
<gene>
    <name evidence="4" type="ORF">OFUS_LOCUS21273</name>
</gene>
<accession>A0A8S4PUR1</accession>
<name>A0A8S4PUR1_OWEFU</name>
<dbReference type="GO" id="GO:0016297">
    <property type="term" value="F:fatty acyl-[ACP] hydrolase activity"/>
    <property type="evidence" value="ECO:0007669"/>
    <property type="project" value="UniProtKB-EC"/>
</dbReference>
<evidence type="ECO:0000256" key="2">
    <source>
        <dbReference type="ARBA" id="ARBA00012480"/>
    </source>
</evidence>
<dbReference type="EMBL" id="CAIIXF020000010">
    <property type="protein sequence ID" value="CAH1796912.1"/>
    <property type="molecule type" value="Genomic_DNA"/>
</dbReference>
<reference evidence="4" key="1">
    <citation type="submission" date="2022-03" db="EMBL/GenBank/DDBJ databases">
        <authorList>
            <person name="Martin C."/>
        </authorList>
    </citation>
    <scope>NUCLEOTIDE SEQUENCE</scope>
</reference>
<dbReference type="GO" id="GO:0008610">
    <property type="term" value="P:lipid biosynthetic process"/>
    <property type="evidence" value="ECO:0007669"/>
    <property type="project" value="TreeGrafter"/>
</dbReference>
<dbReference type="AlphaFoldDB" id="A0A8S4PUR1"/>
<dbReference type="Gene3D" id="3.40.50.1820">
    <property type="entry name" value="alpha/beta hydrolase"/>
    <property type="match status" value="1"/>
</dbReference>
<dbReference type="PANTHER" id="PTHR11487:SF0">
    <property type="entry name" value="S-ACYL FATTY ACID SYNTHASE THIOESTERASE, MEDIUM CHAIN"/>
    <property type="match status" value="1"/>
</dbReference>
<dbReference type="EC" id="3.1.2.14" evidence="2"/>
<feature type="domain" description="Thioesterase" evidence="3">
    <location>
        <begin position="17"/>
        <end position="245"/>
    </location>
</feature>
<dbReference type="SUPFAM" id="SSF53474">
    <property type="entry name" value="alpha/beta-Hydrolases"/>
    <property type="match status" value="1"/>
</dbReference>
<dbReference type="InterPro" id="IPR012223">
    <property type="entry name" value="TEII"/>
</dbReference>
<comment type="similarity">
    <text evidence="1">Belongs to the thioesterase family.</text>
</comment>
<dbReference type="InterPro" id="IPR001031">
    <property type="entry name" value="Thioesterase"/>
</dbReference>
<dbReference type="InterPro" id="IPR029058">
    <property type="entry name" value="AB_hydrolase_fold"/>
</dbReference>
<evidence type="ECO:0000256" key="1">
    <source>
        <dbReference type="ARBA" id="ARBA00007169"/>
    </source>
</evidence>
<organism evidence="4 5">
    <name type="scientific">Owenia fusiformis</name>
    <name type="common">Polychaete worm</name>
    <dbReference type="NCBI Taxonomy" id="6347"/>
    <lineage>
        <taxon>Eukaryota</taxon>
        <taxon>Metazoa</taxon>
        <taxon>Spiralia</taxon>
        <taxon>Lophotrochozoa</taxon>
        <taxon>Annelida</taxon>
        <taxon>Polychaeta</taxon>
        <taxon>Sedentaria</taxon>
        <taxon>Canalipalpata</taxon>
        <taxon>Sabellida</taxon>
        <taxon>Oweniida</taxon>
        <taxon>Oweniidae</taxon>
        <taxon>Owenia</taxon>
    </lineage>
</organism>
<comment type="caution">
    <text evidence="4">The sequence shown here is derived from an EMBL/GenBank/DDBJ whole genome shotgun (WGS) entry which is preliminary data.</text>
</comment>
<dbReference type="OrthoDB" id="541883at2759"/>
<dbReference type="PANTHER" id="PTHR11487">
    <property type="entry name" value="THIOESTERASE"/>
    <property type="match status" value="1"/>
</dbReference>
<proteinExistence type="inferred from homology"/>
<evidence type="ECO:0000259" key="3">
    <source>
        <dbReference type="Pfam" id="PF00975"/>
    </source>
</evidence>
<sequence length="257" mass="29400">MDNVVNCRTPRPHASMRLFCFAWAGGSSDEFSEWSKILPDDIEVIALRRRGKNNNYFLNRFNSVEEMVTETVAAIADRSDKPFAIFGHSLGGLLSFLVAERLRSQHNIEPVHMFISGCAAIHSDEFKQRQKEIAVKSEEEFIQMLKKLGGTPDEIFENQQLMQMIFPYLKSEYNLLSELSYSIDADNRPLSCPLTICIGKEDVFKDSSVKQWSEVTTGPFQQVKFNGGHFYLQDKDTKKKLCDLVSNTLYELDYMPA</sequence>
<dbReference type="Pfam" id="PF00975">
    <property type="entry name" value="Thioesterase"/>
    <property type="match status" value="1"/>
</dbReference>
<protein>
    <recommendedName>
        <fullName evidence="2">oleoyl-[acyl-carrier-protein] hydrolase</fullName>
        <ecNumber evidence="2">3.1.2.14</ecNumber>
    </recommendedName>
</protein>
<evidence type="ECO:0000313" key="5">
    <source>
        <dbReference type="Proteomes" id="UP000749559"/>
    </source>
</evidence>
<dbReference type="Proteomes" id="UP000749559">
    <property type="component" value="Unassembled WGS sequence"/>
</dbReference>